<sequence>MAFVKRGVIARALERGIPYPYLAVDRAWTTDARAARERSVERVVEVERPSSSSSSSSSGPVVESDAVVRYDRATLLELRASALAKGAPVGTSEEERAAYPWRATEASARDGSSRSTTVRTVVGVDAETDDVRVDADDYAIPDDDDAMRSMFQDGEAYVHAARFMRAADARASSMTSTSGSVRVTFRDGAMRTFVRKTMRERFGGHVNRDHRETTRAQVTGILYGTTRFVDGTREISVAFAHPWDGDILNVVSWLASQTSAAETTVVSPVGWLRANASLGASLPSEVTSAYENALALKTSTSASAVRIFVSLDVLTSACGPLVMECYDLKTKEEVEFSLNGDDCAMWDSTVPADVD</sequence>
<dbReference type="RefSeq" id="XP_003081559.1">
    <property type="nucleotide sequence ID" value="XM_003081511.1"/>
</dbReference>
<dbReference type="KEGG" id="ota:OT_ostta10g01250"/>
<organism evidence="2 3">
    <name type="scientific">Ostreococcus tauri</name>
    <name type="common">Marine green alga</name>
    <dbReference type="NCBI Taxonomy" id="70448"/>
    <lineage>
        <taxon>Eukaryota</taxon>
        <taxon>Viridiplantae</taxon>
        <taxon>Chlorophyta</taxon>
        <taxon>Mamiellophyceae</taxon>
        <taxon>Mamiellales</taxon>
        <taxon>Bathycoccaceae</taxon>
        <taxon>Ostreococcus</taxon>
    </lineage>
</organism>
<name>Q010E9_OSTTA</name>
<comment type="caution">
    <text evidence="2">The sequence shown here is derived from an EMBL/GenBank/DDBJ whole genome shotgun (WGS) entry which is preliminary data.</text>
</comment>
<evidence type="ECO:0000313" key="3">
    <source>
        <dbReference type="Proteomes" id="UP000009170"/>
    </source>
</evidence>
<gene>
    <name evidence="2" type="ORF">OT_ostta10g01250</name>
</gene>
<proteinExistence type="predicted"/>
<feature type="compositionally biased region" description="Basic and acidic residues" evidence="1">
    <location>
        <begin position="38"/>
        <end position="48"/>
    </location>
</feature>
<dbReference type="AlphaFoldDB" id="Q010E9"/>
<feature type="region of interest" description="Disordered" evidence="1">
    <location>
        <begin position="38"/>
        <end position="63"/>
    </location>
</feature>
<dbReference type="EMBL" id="CAID01000010">
    <property type="protein sequence ID" value="CAL56083.1"/>
    <property type="molecule type" value="Genomic_DNA"/>
</dbReference>
<protein>
    <submittedName>
        <fullName evidence="2">Unnamed product</fullName>
    </submittedName>
</protein>
<dbReference type="InParanoid" id="Q010E9"/>
<accession>Q010E9</accession>
<reference evidence="2 3" key="2">
    <citation type="journal article" date="2014" name="BMC Genomics">
        <title>An improved genome of the model marine alga Ostreococcus tauri unfolds by assessing Illumina de novo assemblies.</title>
        <authorList>
            <person name="Blanc-Mathieu R."/>
            <person name="Verhelst B."/>
            <person name="Derelle E."/>
            <person name="Rombauts S."/>
            <person name="Bouget F.Y."/>
            <person name="Carre I."/>
            <person name="Chateau A."/>
            <person name="Eyre-Walker A."/>
            <person name="Grimsley N."/>
            <person name="Moreau H."/>
            <person name="Piegu B."/>
            <person name="Rivals E."/>
            <person name="Schackwitz W."/>
            <person name="Van de Peer Y."/>
            <person name="Piganeau G."/>
        </authorList>
    </citation>
    <scope>NUCLEOTIDE SEQUENCE [LARGE SCALE GENOMIC DNA]</scope>
    <source>
        <strain evidence="3">OTTH 0595 / CCAP 157/2 / RCC745</strain>
    </source>
</reference>
<evidence type="ECO:0000313" key="2">
    <source>
        <dbReference type="EMBL" id="CAL56083.1"/>
    </source>
</evidence>
<dbReference type="GeneID" id="9832290"/>
<dbReference type="Proteomes" id="UP000009170">
    <property type="component" value="Unassembled WGS sequence"/>
</dbReference>
<feature type="compositionally biased region" description="Low complexity" evidence="1">
    <location>
        <begin position="49"/>
        <end position="63"/>
    </location>
</feature>
<reference evidence="3" key="1">
    <citation type="journal article" date="2006" name="Proc. Natl. Acad. Sci. U.S.A.">
        <title>Genome analysis of the smallest free-living eukaryote Ostreococcus tauri unveils many unique features.</title>
        <authorList>
            <person name="Derelle E."/>
            <person name="Ferraz C."/>
            <person name="Rombauts S."/>
            <person name="Rouze P."/>
            <person name="Worden A.Z."/>
            <person name="Robbens S."/>
            <person name="Partensky F."/>
            <person name="Degroeve S."/>
            <person name="Echeynie S."/>
            <person name="Cooke R."/>
            <person name="Saeys Y."/>
            <person name="Wuyts J."/>
            <person name="Jabbari K."/>
            <person name="Bowler C."/>
            <person name="Panaud O."/>
            <person name="Piegu B."/>
            <person name="Ball S.G."/>
            <person name="Ral J.-P."/>
            <person name="Bouget F.-Y."/>
            <person name="Piganeau G."/>
            <person name="De Baets B."/>
            <person name="Picard A."/>
            <person name="Delseny M."/>
            <person name="Demaille J."/>
            <person name="Van de Peer Y."/>
            <person name="Moreau H."/>
        </authorList>
    </citation>
    <scope>NUCLEOTIDE SEQUENCE [LARGE SCALE GENOMIC DNA]</scope>
    <source>
        <strain evidence="3">OTTH 0595 / CCAP 157/2 / RCC745</strain>
    </source>
</reference>
<evidence type="ECO:0000256" key="1">
    <source>
        <dbReference type="SAM" id="MobiDB-lite"/>
    </source>
</evidence>
<keyword evidence="3" id="KW-1185">Reference proteome</keyword>